<keyword evidence="2" id="KW-1185">Reference proteome</keyword>
<dbReference type="EMBL" id="ACCL02000009">
    <property type="protein sequence ID" value="EET60723.1"/>
    <property type="molecule type" value="Genomic_DNA"/>
</dbReference>
<reference evidence="1" key="1">
    <citation type="submission" date="2009-07" db="EMBL/GenBank/DDBJ databases">
        <authorList>
            <person name="Weinstock G."/>
            <person name="Sodergren E."/>
            <person name="Clifton S."/>
            <person name="Fulton L."/>
            <person name="Fulton B."/>
            <person name="Courtney L."/>
            <person name="Fronick C."/>
            <person name="Harrison M."/>
            <person name="Strong C."/>
            <person name="Farmer C."/>
            <person name="Delahaunty K."/>
            <person name="Markovic C."/>
            <person name="Hall O."/>
            <person name="Minx P."/>
            <person name="Tomlinson C."/>
            <person name="Mitreva M."/>
            <person name="Nelson J."/>
            <person name="Hou S."/>
            <person name="Wollam A."/>
            <person name="Pepin K.H."/>
            <person name="Johnson M."/>
            <person name="Bhonagiri V."/>
            <person name="Nash W.E."/>
            <person name="Warren W."/>
            <person name="Chinwalla A."/>
            <person name="Mardis E.R."/>
            <person name="Wilson R.K."/>
        </authorList>
    </citation>
    <scope>NUCLEOTIDE SEQUENCE [LARGE SCALE GENOMIC DNA]</scope>
    <source>
        <strain evidence="1">DSM 14469</strain>
    </source>
</reference>
<protein>
    <submittedName>
        <fullName evidence="1">Uncharacterized protein</fullName>
    </submittedName>
</protein>
<organism evidence="1 2">
    <name type="scientific">Marvinbryantia formatexigens DSM 14469</name>
    <dbReference type="NCBI Taxonomy" id="478749"/>
    <lineage>
        <taxon>Bacteria</taxon>
        <taxon>Bacillati</taxon>
        <taxon>Bacillota</taxon>
        <taxon>Clostridia</taxon>
        <taxon>Lachnospirales</taxon>
        <taxon>Lachnospiraceae</taxon>
        <taxon>Marvinbryantia</taxon>
    </lineage>
</organism>
<sequence length="63" mass="7489">MNCKDKNLNTLRFLKMPGMEKSMETLPPVILLFCYWRGICKAELIGNFLRKYNRKSSLYKIDN</sequence>
<evidence type="ECO:0000313" key="2">
    <source>
        <dbReference type="Proteomes" id="UP000005561"/>
    </source>
</evidence>
<dbReference type="Proteomes" id="UP000005561">
    <property type="component" value="Unassembled WGS sequence"/>
</dbReference>
<proteinExistence type="predicted"/>
<comment type="caution">
    <text evidence="1">The sequence shown here is derived from an EMBL/GenBank/DDBJ whole genome shotgun (WGS) entry which is preliminary data.</text>
</comment>
<gene>
    <name evidence="1" type="ORF">BRYFOR_07185</name>
</gene>
<evidence type="ECO:0000313" key="1">
    <source>
        <dbReference type="EMBL" id="EET60723.1"/>
    </source>
</evidence>
<accession>C6LEY4</accession>
<name>C6LEY4_9FIRM</name>
<dbReference type="AlphaFoldDB" id="C6LEY4"/>